<proteinExistence type="predicted"/>
<organism evidence="1 2">
    <name type="scientific">Hypothenemus hampei</name>
    <name type="common">Coffee berry borer</name>
    <dbReference type="NCBI Taxonomy" id="57062"/>
    <lineage>
        <taxon>Eukaryota</taxon>
        <taxon>Metazoa</taxon>
        <taxon>Ecdysozoa</taxon>
        <taxon>Arthropoda</taxon>
        <taxon>Hexapoda</taxon>
        <taxon>Insecta</taxon>
        <taxon>Pterygota</taxon>
        <taxon>Neoptera</taxon>
        <taxon>Endopterygota</taxon>
        <taxon>Coleoptera</taxon>
        <taxon>Polyphaga</taxon>
        <taxon>Cucujiformia</taxon>
        <taxon>Curculionidae</taxon>
        <taxon>Scolytinae</taxon>
        <taxon>Hypothenemus</taxon>
    </lineage>
</organism>
<protein>
    <submittedName>
        <fullName evidence="1">Uncharacterized protein</fullName>
    </submittedName>
</protein>
<name>A0ABD1E629_HYPHA</name>
<sequence>MIHHHLQMKVYMIQPMLNLVVNISPLKETNNNITTLTENNSNSSKIIILSNQIIRKATDDVIPTTSKDSLESQPIDSDLSDAVTWTISKFESSGSEYIPSDNDSDCSEILKRDTHVIKHKTKNTFKKKNEMKKTYCTKNMSKMFESTDIHHQNIKQETCIPDATYSESPILNESHTSSLVNNKTLENQSSEHSDCHTKLTTIDFTVLDTNERYVKKASARERPTLCPICYKDVTITQKSKRL</sequence>
<dbReference type="Proteomes" id="UP001566132">
    <property type="component" value="Unassembled WGS sequence"/>
</dbReference>
<accession>A0ABD1E629</accession>
<comment type="caution">
    <text evidence="1">The sequence shown here is derived from an EMBL/GenBank/DDBJ whole genome shotgun (WGS) entry which is preliminary data.</text>
</comment>
<evidence type="ECO:0000313" key="2">
    <source>
        <dbReference type="Proteomes" id="UP001566132"/>
    </source>
</evidence>
<gene>
    <name evidence="1" type="ORF">ABEB36_013946</name>
</gene>
<evidence type="ECO:0000313" key="1">
    <source>
        <dbReference type="EMBL" id="KAL1490035.1"/>
    </source>
</evidence>
<dbReference type="AlphaFoldDB" id="A0ABD1E629"/>
<reference evidence="1 2" key="1">
    <citation type="submission" date="2024-05" db="EMBL/GenBank/DDBJ databases">
        <title>Genetic variation in Jamaican populations of the coffee berry borer (Hypothenemus hampei).</title>
        <authorList>
            <person name="Errbii M."/>
            <person name="Myrie A."/>
        </authorList>
    </citation>
    <scope>NUCLEOTIDE SEQUENCE [LARGE SCALE GENOMIC DNA]</scope>
    <source>
        <strain evidence="1">JA-Hopewell-2020-01-JO</strain>
        <tissue evidence="1">Whole body</tissue>
    </source>
</reference>
<keyword evidence="2" id="KW-1185">Reference proteome</keyword>
<dbReference type="EMBL" id="JBDJPC010000011">
    <property type="protein sequence ID" value="KAL1490035.1"/>
    <property type="molecule type" value="Genomic_DNA"/>
</dbReference>